<dbReference type="Proteomes" id="UP000240571">
    <property type="component" value="Unassembled WGS sequence"/>
</dbReference>
<dbReference type="EMBL" id="PYWW01000059">
    <property type="protein sequence ID" value="PTC23369.1"/>
    <property type="molecule type" value="Genomic_DNA"/>
</dbReference>
<gene>
    <name evidence="1" type="ORF">C9382_31605</name>
</gene>
<evidence type="ECO:0000313" key="2">
    <source>
        <dbReference type="Proteomes" id="UP000240571"/>
    </source>
</evidence>
<reference evidence="1 2" key="1">
    <citation type="submission" date="2018-03" db="EMBL/GenBank/DDBJ databases">
        <title>Diversity of bacteria associated with corn roots inoculated with woodland soils in Canada, and Description of Pseudomonas aylmerense sp. nov.</title>
        <authorList>
            <person name="Tambong J.T."/>
            <person name="Xu R."/>
            <person name="Tchagang C."/>
        </authorList>
    </citation>
    <scope>NUCLEOTIDE SEQUENCE [LARGE SCALE GENOMIC DNA]</scope>
    <source>
        <strain evidence="1 2">S1E44</strain>
    </source>
</reference>
<sequence length="76" mass="7829">MAVRLELPRCTARADDVSPNVGAGLPAKAVCQSPNMLADPPLSRACPLPHGNCVGRGMQASRFHADAFSGAGRTGQ</sequence>
<proteinExistence type="predicted"/>
<protein>
    <submittedName>
        <fullName evidence="1">Uncharacterized protein</fullName>
    </submittedName>
</protein>
<accession>A0A2T4FIY6</accession>
<organism evidence="1 2">
    <name type="scientific">Pseudomonas aylmerensis</name>
    <dbReference type="NCBI Taxonomy" id="1869229"/>
    <lineage>
        <taxon>Bacteria</taxon>
        <taxon>Pseudomonadati</taxon>
        <taxon>Pseudomonadota</taxon>
        <taxon>Gammaproteobacteria</taxon>
        <taxon>Pseudomonadales</taxon>
        <taxon>Pseudomonadaceae</taxon>
        <taxon>Pseudomonas</taxon>
    </lineage>
</organism>
<comment type="caution">
    <text evidence="1">The sequence shown here is derived from an EMBL/GenBank/DDBJ whole genome shotgun (WGS) entry which is preliminary data.</text>
</comment>
<name>A0A2T4FIY6_9PSED</name>
<evidence type="ECO:0000313" key="1">
    <source>
        <dbReference type="EMBL" id="PTC23369.1"/>
    </source>
</evidence>
<dbReference type="OrthoDB" id="7033545at2"/>
<dbReference type="AlphaFoldDB" id="A0A2T4FIY6"/>